<feature type="non-terminal residue" evidence="1">
    <location>
        <position position="37"/>
    </location>
</feature>
<dbReference type="EMBL" id="JABEZX010000008">
    <property type="protein sequence ID" value="MBA0563175.1"/>
    <property type="molecule type" value="Genomic_DNA"/>
</dbReference>
<accession>A0A7J8MEN6</accession>
<comment type="caution">
    <text evidence="1">The sequence shown here is derived from an EMBL/GenBank/DDBJ whole genome shotgun (WGS) entry which is preliminary data.</text>
</comment>
<gene>
    <name evidence="1" type="ORF">Golob_008173</name>
</gene>
<evidence type="ECO:0000313" key="2">
    <source>
        <dbReference type="Proteomes" id="UP000593572"/>
    </source>
</evidence>
<dbReference type="AlphaFoldDB" id="A0A7J8MEN6"/>
<reference evidence="1 2" key="1">
    <citation type="journal article" date="2019" name="Genome Biol. Evol.">
        <title>Insights into the evolution of the New World diploid cottons (Gossypium, subgenus Houzingenia) based on genome sequencing.</title>
        <authorList>
            <person name="Grover C.E."/>
            <person name="Arick M.A. 2nd"/>
            <person name="Thrash A."/>
            <person name="Conover J.L."/>
            <person name="Sanders W.S."/>
            <person name="Peterson D.G."/>
            <person name="Frelichowski J.E."/>
            <person name="Scheffler J.A."/>
            <person name="Scheffler B.E."/>
            <person name="Wendel J.F."/>
        </authorList>
    </citation>
    <scope>NUCLEOTIDE SEQUENCE [LARGE SCALE GENOMIC DNA]</scope>
    <source>
        <strain evidence="1">157</strain>
        <tissue evidence="1">Leaf</tissue>
    </source>
</reference>
<sequence>MKFNEDGSSHGKPSLEGCEGALRDATGCVKGSLFSPL</sequence>
<organism evidence="1 2">
    <name type="scientific">Gossypium lobatum</name>
    <dbReference type="NCBI Taxonomy" id="34289"/>
    <lineage>
        <taxon>Eukaryota</taxon>
        <taxon>Viridiplantae</taxon>
        <taxon>Streptophyta</taxon>
        <taxon>Embryophyta</taxon>
        <taxon>Tracheophyta</taxon>
        <taxon>Spermatophyta</taxon>
        <taxon>Magnoliopsida</taxon>
        <taxon>eudicotyledons</taxon>
        <taxon>Gunneridae</taxon>
        <taxon>Pentapetalae</taxon>
        <taxon>rosids</taxon>
        <taxon>malvids</taxon>
        <taxon>Malvales</taxon>
        <taxon>Malvaceae</taxon>
        <taxon>Malvoideae</taxon>
        <taxon>Gossypium</taxon>
    </lineage>
</organism>
<dbReference type="Proteomes" id="UP000593572">
    <property type="component" value="Unassembled WGS sequence"/>
</dbReference>
<name>A0A7J8MEN6_9ROSI</name>
<proteinExistence type="predicted"/>
<evidence type="ECO:0000313" key="1">
    <source>
        <dbReference type="EMBL" id="MBA0563175.1"/>
    </source>
</evidence>
<protein>
    <submittedName>
        <fullName evidence="1">Uncharacterized protein</fullName>
    </submittedName>
</protein>
<keyword evidence="2" id="KW-1185">Reference proteome</keyword>